<dbReference type="InterPro" id="IPR037208">
    <property type="entry name" value="Spo0E-like_sf"/>
</dbReference>
<accession>I3DYP5</accession>
<evidence type="ECO:0008006" key="3">
    <source>
        <dbReference type="Google" id="ProtNLM"/>
    </source>
</evidence>
<dbReference type="PANTHER" id="PTHR41263">
    <property type="entry name" value="ASPARTYL-PHOSPHATE PHOSPHATASE YISI"/>
    <property type="match status" value="1"/>
</dbReference>
<dbReference type="KEGG" id="bmet:BMMGA3_05075"/>
<dbReference type="InterPro" id="IPR018540">
    <property type="entry name" value="Spo0E-like"/>
</dbReference>
<dbReference type="InterPro" id="IPR036638">
    <property type="entry name" value="HLH_DNA-bd_sf"/>
</dbReference>
<dbReference type="InterPro" id="IPR053028">
    <property type="entry name" value="Spo0E-like_phosphatase"/>
</dbReference>
<name>I3DYP5_BACMM</name>
<dbReference type="Proteomes" id="UP000027602">
    <property type="component" value="Chromosome"/>
</dbReference>
<dbReference type="RefSeq" id="WP_003348691.1">
    <property type="nucleotide sequence ID" value="NZ_ADWW01000004.1"/>
</dbReference>
<dbReference type="GO" id="GO:0046983">
    <property type="term" value="F:protein dimerization activity"/>
    <property type="evidence" value="ECO:0007669"/>
    <property type="project" value="InterPro"/>
</dbReference>
<dbReference type="Pfam" id="PF09388">
    <property type="entry name" value="SpoOE-like"/>
    <property type="match status" value="1"/>
</dbReference>
<dbReference type="EMBL" id="CP007739">
    <property type="protein sequence ID" value="AIE59447.1"/>
    <property type="molecule type" value="Genomic_DNA"/>
</dbReference>
<dbReference type="HOGENOM" id="CLU_191194_1_0_9"/>
<dbReference type="eggNOG" id="ENOG5032AZY">
    <property type="taxonomic scope" value="Bacteria"/>
</dbReference>
<sequence>MRTKQQMMMNEIQHKRKKMIDCAQKHGLTNERTIRCSQELDMLLNEYQRTFQSRPYGKKVKTSRKQILKALPNAVVNAQNKICS</sequence>
<dbReference type="GO" id="GO:0043937">
    <property type="term" value="P:regulation of sporulation"/>
    <property type="evidence" value="ECO:0007669"/>
    <property type="project" value="InterPro"/>
</dbReference>
<dbReference type="AlphaFoldDB" id="I3DYP5"/>
<keyword evidence="2" id="KW-1185">Reference proteome</keyword>
<organism evidence="1 2">
    <name type="scientific">Bacillus methanolicus (strain MGA3 / ATCC 53907)</name>
    <dbReference type="NCBI Taxonomy" id="796606"/>
    <lineage>
        <taxon>Bacteria</taxon>
        <taxon>Bacillati</taxon>
        <taxon>Bacillota</taxon>
        <taxon>Bacilli</taxon>
        <taxon>Bacillales</taxon>
        <taxon>Bacillaceae</taxon>
        <taxon>Bacillus</taxon>
    </lineage>
</organism>
<dbReference type="SUPFAM" id="SSF140500">
    <property type="entry name" value="BAS1536-like"/>
    <property type="match status" value="1"/>
</dbReference>
<evidence type="ECO:0000313" key="1">
    <source>
        <dbReference type="EMBL" id="AIE59447.1"/>
    </source>
</evidence>
<dbReference type="Gene3D" id="4.10.280.10">
    <property type="entry name" value="Helix-loop-helix DNA-binding domain"/>
    <property type="match status" value="1"/>
</dbReference>
<reference evidence="1 2" key="1">
    <citation type="journal article" date="2015" name="BMC Genomics">
        <title>Transcriptome analysis of thermophilic methylotrophic Bacillus methanolicus MGA3 using RNA-sequencing provides detailed insights into its previously uncharted transcriptional landscape.</title>
        <authorList>
            <person name="Irla M."/>
            <person name="Neshat A."/>
            <person name="Brautaset T."/>
            <person name="Ruckert C."/>
            <person name="Kalinowski J."/>
            <person name="Wendisch V.F."/>
        </authorList>
    </citation>
    <scope>NUCLEOTIDE SEQUENCE [LARGE SCALE GENOMIC DNA]</scope>
    <source>
        <strain evidence="2">MGA3 / ATCC 53907</strain>
    </source>
</reference>
<evidence type="ECO:0000313" key="2">
    <source>
        <dbReference type="Proteomes" id="UP000027602"/>
    </source>
</evidence>
<gene>
    <name evidence="1" type="ORF">BMMGA3_05075</name>
</gene>
<protein>
    <recommendedName>
        <fullName evidence="3">Aspartyl-phosphate phosphatase Spo0E family protein</fullName>
    </recommendedName>
</protein>
<dbReference type="PANTHER" id="PTHR41263:SF1">
    <property type="entry name" value="ASPARTYL-PHOSPHATE PHOSPHATASE YISI"/>
    <property type="match status" value="1"/>
</dbReference>
<proteinExistence type="predicted"/>